<dbReference type="GO" id="GO:1902369">
    <property type="term" value="P:negative regulation of RNA catabolic process"/>
    <property type="evidence" value="ECO:0007669"/>
    <property type="project" value="TreeGrafter"/>
</dbReference>
<evidence type="ECO:0000313" key="5">
    <source>
        <dbReference type="EMBL" id="QSL65394.1"/>
    </source>
</evidence>
<evidence type="ECO:0000256" key="1">
    <source>
        <dbReference type="ARBA" id="ARBA00004123"/>
    </source>
</evidence>
<dbReference type="PANTHER" id="PTHR13471">
    <property type="entry name" value="TETRATRICOPEPTIDE-LIKE HELICAL"/>
    <property type="match status" value="1"/>
</dbReference>
<evidence type="ECO:0000256" key="3">
    <source>
        <dbReference type="ARBA" id="ARBA00022737"/>
    </source>
</evidence>
<dbReference type="SMART" id="SM00386">
    <property type="entry name" value="HAT"/>
    <property type="match status" value="5"/>
</dbReference>
<dbReference type="SUPFAM" id="SSF48452">
    <property type="entry name" value="TPR-like"/>
    <property type="match status" value="1"/>
</dbReference>
<dbReference type="InterPro" id="IPR011990">
    <property type="entry name" value="TPR-like_helical_dom_sf"/>
</dbReference>
<dbReference type="AlphaFoldDB" id="A0A899FYM5"/>
<dbReference type="GO" id="GO:0006396">
    <property type="term" value="P:RNA processing"/>
    <property type="evidence" value="ECO:0007669"/>
    <property type="project" value="InterPro"/>
</dbReference>
<protein>
    <recommendedName>
        <fullName evidence="7">Suppressor of forked domain-containing protein</fullName>
    </recommendedName>
</protein>
<dbReference type="EMBL" id="CP054537">
    <property type="protein sequence ID" value="QSL65394.1"/>
    <property type="molecule type" value="Genomic_DNA"/>
</dbReference>
<gene>
    <name evidence="5" type="ORF">MERGE_002704</name>
</gene>
<dbReference type="Proteomes" id="UP000663699">
    <property type="component" value="Chromosome 6"/>
</dbReference>
<dbReference type="GO" id="GO:0071013">
    <property type="term" value="C:catalytic step 2 spliceosome"/>
    <property type="evidence" value="ECO:0007669"/>
    <property type="project" value="TreeGrafter"/>
</dbReference>
<keyword evidence="4" id="KW-0539">Nucleus</keyword>
<reference evidence="5" key="1">
    <citation type="submission" date="2020-06" db="EMBL/GenBank/DDBJ databases">
        <title>Genomes of multiple members of Pneumocystis genus reveal paths to human pathogen Pneumocystis jirovecii.</title>
        <authorList>
            <person name="Cisse O.H."/>
            <person name="Ma L."/>
            <person name="Dekker J."/>
            <person name="Khil P."/>
            <person name="Jo J."/>
            <person name="Brenchley J."/>
            <person name="Blair R."/>
            <person name="Pahar B."/>
            <person name="Chabe M."/>
            <person name="Van Rompay K.A."/>
            <person name="Keesler R."/>
            <person name="Sukura A."/>
            <person name="Hirsch V."/>
            <person name="Kutty G."/>
            <person name="Liu Y."/>
            <person name="Peng L."/>
            <person name="Chen J."/>
            <person name="Song J."/>
            <person name="Weissenbacher-Lang C."/>
            <person name="Xu J."/>
            <person name="Upham N.S."/>
            <person name="Stajich J.E."/>
            <person name="Cuomo C.A."/>
            <person name="Cushion M.T."/>
            <person name="Kovacs J.A."/>
        </authorList>
    </citation>
    <scope>NUCLEOTIDE SEQUENCE</scope>
    <source>
        <strain evidence="5">2A</strain>
    </source>
</reference>
<evidence type="ECO:0000313" key="6">
    <source>
        <dbReference type="Proteomes" id="UP000663699"/>
    </source>
</evidence>
<dbReference type="OrthoDB" id="297219at2759"/>
<dbReference type="PANTHER" id="PTHR13471:SF0">
    <property type="entry name" value="NUCLEAR EXOSOME REGULATOR NRDE2"/>
    <property type="match status" value="1"/>
</dbReference>
<keyword evidence="3" id="KW-0677">Repeat</keyword>
<accession>A0A899FYM5</accession>
<dbReference type="InterPro" id="IPR003107">
    <property type="entry name" value="HAT"/>
</dbReference>
<comment type="subcellular location">
    <subcellularLocation>
        <location evidence="1">Nucleus</location>
    </subcellularLocation>
</comment>
<evidence type="ECO:0000256" key="4">
    <source>
        <dbReference type="ARBA" id="ARBA00023242"/>
    </source>
</evidence>
<dbReference type="Gene3D" id="1.25.40.10">
    <property type="entry name" value="Tetratricopeptide repeat domain"/>
    <property type="match status" value="2"/>
</dbReference>
<proteinExistence type="inferred from homology"/>
<name>A0A899FYM5_9ASCO</name>
<comment type="similarity">
    <text evidence="2">Belongs to the NRDE2 family.</text>
</comment>
<evidence type="ECO:0000256" key="2">
    <source>
        <dbReference type="ARBA" id="ARBA00009265"/>
    </source>
</evidence>
<dbReference type="Pfam" id="PF08424">
    <property type="entry name" value="NRDE-2"/>
    <property type="match status" value="1"/>
</dbReference>
<dbReference type="GO" id="GO:0031048">
    <property type="term" value="P:regulatory ncRNA-mediated heterochromatin formation"/>
    <property type="evidence" value="ECO:0007669"/>
    <property type="project" value="TreeGrafter"/>
</dbReference>
<organism evidence="5 6">
    <name type="scientific">Pneumocystis wakefieldiae</name>
    <dbReference type="NCBI Taxonomy" id="38082"/>
    <lineage>
        <taxon>Eukaryota</taxon>
        <taxon>Fungi</taxon>
        <taxon>Dikarya</taxon>
        <taxon>Ascomycota</taxon>
        <taxon>Taphrinomycotina</taxon>
        <taxon>Pneumocystomycetes</taxon>
        <taxon>Pneumocystaceae</taxon>
        <taxon>Pneumocystis</taxon>
    </lineage>
</organism>
<dbReference type="InterPro" id="IPR013633">
    <property type="entry name" value="NRDE-2"/>
</dbReference>
<sequence>MNQIPKFSSFKTHLLQKQKDLHKKEETQELLDNSKKKAYIEDEDYRKKSVKISYDGKKIEEKNKLFIVDLSGDINNIKYGKNDQYSIPHYQRSGHGRVLGCKENLRLRVYPENPNEIILFPLSNYNYERLLDPGLNQDIQYVKEVKESNHFNQVDYQENYIPFEIENSDAPSITNDSENHSNDVNILHIWKKGDPQLELKELSKKIEESPLDYKSWLELADIQDKILWTNNNKKSKAEQLAINEVKLKILQKALSHCPDNDDLLLKYMSIIILIWEPKKINLEWNKILKKSLSLPLWKKYMDFYQTNSISFTYSECLENFQNNLQILKEASKHEKCQKRIEKIEEIIEYIIIRIWFYMKEAGYIENSIASIQALIEFNFFMPNNFLCNINNSNCLQDFEQFWDSEVPRFGEDGAKGWKNYHNKYQHTMSFKNDPGDILLNNYENMSQNIEDEYTKWYKQETAKNSYVNPKRSTNTNAEDDPYCVILFSDIEQLLYFFTSDRIRLSLIYFSLHFFGFSLHRINKTSNESPLLDSFIQDFFSINSFNWFWSDEYLSLKSSQQFNKNAIDSDYLLEHLQSPVHIKLKNWPITIDTLFSIDNTWYQNIDYQGFNKDFIKRFFQQLENIIDDDLFSMLYLLFWNYYSSSDVRKLAKIILKKKPLNIKLWCAYSQLEYLNGNILEARKIFVNTLRNIKPDHTEEFYDYIIAYKLWAKMEMKNNEINNSIKILVSMVESELNIKTLIFNDEIISSNSILKAQKVYEFKLYLKKAYFQSFQHLSRLSLSSGNYKMLRLFTECYALLIYLIKSLDAALEVYCQAKSDFNNSVNSNSIEYEQLLTSELQLLYYCSQTTKVFKISTIQDRARTALSKFPNNCMFLSIFIWSEAKSFLKTKIYHYFEKNIFKAEKSSYIVFLSAIWAELYINSYSINTHAIRSLFERAVENQETKSDLIVWKLYIQFEIQYGTLEKGKSIFYRAIRDCPWSKNLILLSFNELRSQFNSEELNKLYNTMIEREFRISIDLEIAKNIQETSYSRLAQLPHDISSDEAME</sequence>
<evidence type="ECO:0008006" key="7">
    <source>
        <dbReference type="Google" id="ProtNLM"/>
    </source>
</evidence>
<keyword evidence="6" id="KW-1185">Reference proteome</keyword>